<feature type="region of interest" description="Disordered" evidence="1">
    <location>
        <begin position="1"/>
        <end position="40"/>
    </location>
</feature>
<evidence type="ECO:0000313" key="2">
    <source>
        <dbReference type="EMBL" id="CAA9572809.1"/>
    </source>
</evidence>
<feature type="compositionally biased region" description="Low complexity" evidence="1">
    <location>
        <begin position="14"/>
        <end position="28"/>
    </location>
</feature>
<feature type="non-terminal residue" evidence="2">
    <location>
        <position position="40"/>
    </location>
</feature>
<dbReference type="AlphaFoldDB" id="A0A6J4VBX7"/>
<feature type="compositionally biased region" description="Basic and acidic residues" evidence="1">
    <location>
        <begin position="29"/>
        <end position="40"/>
    </location>
</feature>
<organism evidence="2">
    <name type="scientific">uncultured Thermomicrobiales bacterium</name>
    <dbReference type="NCBI Taxonomy" id="1645740"/>
    <lineage>
        <taxon>Bacteria</taxon>
        <taxon>Pseudomonadati</taxon>
        <taxon>Thermomicrobiota</taxon>
        <taxon>Thermomicrobia</taxon>
        <taxon>Thermomicrobiales</taxon>
        <taxon>environmental samples</taxon>
    </lineage>
</organism>
<accession>A0A6J4VBX7</accession>
<gene>
    <name evidence="2" type="ORF">AVDCRST_MAG19-2970</name>
</gene>
<protein>
    <submittedName>
        <fullName evidence="2">Uncharacterized protein</fullName>
    </submittedName>
</protein>
<sequence>DRRPRAGGPRPPDLRGGAAWRPPAGAALRPDHRKATDGSL</sequence>
<evidence type="ECO:0000256" key="1">
    <source>
        <dbReference type="SAM" id="MobiDB-lite"/>
    </source>
</evidence>
<proteinExistence type="predicted"/>
<feature type="non-terminal residue" evidence="2">
    <location>
        <position position="1"/>
    </location>
</feature>
<reference evidence="2" key="1">
    <citation type="submission" date="2020-02" db="EMBL/GenBank/DDBJ databases">
        <authorList>
            <person name="Meier V. D."/>
        </authorList>
    </citation>
    <scope>NUCLEOTIDE SEQUENCE</scope>
    <source>
        <strain evidence="2">AVDCRST_MAG19</strain>
    </source>
</reference>
<name>A0A6J4VBX7_9BACT</name>
<dbReference type="EMBL" id="CADCWL010000153">
    <property type="protein sequence ID" value="CAA9572809.1"/>
    <property type="molecule type" value="Genomic_DNA"/>
</dbReference>